<dbReference type="Proteomes" id="UP000526734">
    <property type="component" value="Unassembled WGS sequence"/>
</dbReference>
<dbReference type="Gene3D" id="3.90.550.10">
    <property type="entry name" value="Spore Coat Polysaccharide Biosynthesis Protein SpsA, Chain A"/>
    <property type="match status" value="1"/>
</dbReference>
<gene>
    <name evidence="4" type="ORF">H4281_33075</name>
</gene>
<dbReference type="CDD" id="cd04179">
    <property type="entry name" value="DPM_DPG-synthase_like"/>
    <property type="match status" value="1"/>
</dbReference>
<evidence type="ECO:0000256" key="2">
    <source>
        <dbReference type="SAM" id="MobiDB-lite"/>
    </source>
</evidence>
<organism evidence="4 5">
    <name type="scientific">Amycolatopsis dendrobii</name>
    <dbReference type="NCBI Taxonomy" id="2760662"/>
    <lineage>
        <taxon>Bacteria</taxon>
        <taxon>Bacillati</taxon>
        <taxon>Actinomycetota</taxon>
        <taxon>Actinomycetes</taxon>
        <taxon>Pseudonocardiales</taxon>
        <taxon>Pseudonocardiaceae</taxon>
        <taxon>Amycolatopsis</taxon>
    </lineage>
</organism>
<proteinExistence type="inferred from homology"/>
<dbReference type="InterPro" id="IPR001173">
    <property type="entry name" value="Glyco_trans_2-like"/>
</dbReference>
<dbReference type="PANTHER" id="PTHR48090:SF7">
    <property type="entry name" value="RFBJ PROTEIN"/>
    <property type="match status" value="1"/>
</dbReference>
<evidence type="ECO:0000256" key="1">
    <source>
        <dbReference type="ARBA" id="ARBA00006739"/>
    </source>
</evidence>
<keyword evidence="5" id="KW-1185">Reference proteome</keyword>
<evidence type="ECO:0000259" key="3">
    <source>
        <dbReference type="Pfam" id="PF00535"/>
    </source>
</evidence>
<dbReference type="GO" id="GO:0016740">
    <property type="term" value="F:transferase activity"/>
    <property type="evidence" value="ECO:0007669"/>
    <property type="project" value="UniProtKB-KW"/>
</dbReference>
<protein>
    <submittedName>
        <fullName evidence="4">Glycosyltransferase family 2 protein</fullName>
    </submittedName>
</protein>
<dbReference type="SUPFAM" id="SSF53448">
    <property type="entry name" value="Nucleotide-diphospho-sugar transferases"/>
    <property type="match status" value="1"/>
</dbReference>
<name>A0A7W3W3D4_9PSEU</name>
<dbReference type="RefSeq" id="WP_182894780.1">
    <property type="nucleotide sequence ID" value="NZ_JACGZW010000012.1"/>
</dbReference>
<accession>A0A7W3W3D4</accession>
<dbReference type="AlphaFoldDB" id="A0A7W3W3D4"/>
<dbReference type="InterPro" id="IPR029044">
    <property type="entry name" value="Nucleotide-diphossugar_trans"/>
</dbReference>
<evidence type="ECO:0000313" key="4">
    <source>
        <dbReference type="EMBL" id="MBB1158005.1"/>
    </source>
</evidence>
<dbReference type="PANTHER" id="PTHR48090">
    <property type="entry name" value="UNDECAPRENYL-PHOSPHATE 4-DEOXY-4-FORMAMIDO-L-ARABINOSE TRANSFERASE-RELATED"/>
    <property type="match status" value="1"/>
</dbReference>
<evidence type="ECO:0000313" key="5">
    <source>
        <dbReference type="Proteomes" id="UP000526734"/>
    </source>
</evidence>
<feature type="compositionally biased region" description="Polar residues" evidence="2">
    <location>
        <begin position="1"/>
        <end position="15"/>
    </location>
</feature>
<reference evidence="4 5" key="1">
    <citation type="submission" date="2020-08" db="EMBL/GenBank/DDBJ databases">
        <title>Amycolatopsis sp. nov. DR6-1 isolated from Dendrobium heterocarpum.</title>
        <authorList>
            <person name="Tedsree N."/>
            <person name="Kuncharoen N."/>
            <person name="Likhitwitayawuid K."/>
            <person name="Tanasupawat S."/>
        </authorList>
    </citation>
    <scope>NUCLEOTIDE SEQUENCE [LARGE SCALE GENOMIC DNA]</scope>
    <source>
        <strain evidence="4 5">DR6-1</strain>
    </source>
</reference>
<dbReference type="InterPro" id="IPR050256">
    <property type="entry name" value="Glycosyltransferase_2"/>
</dbReference>
<comment type="similarity">
    <text evidence="1">Belongs to the glycosyltransferase 2 family.</text>
</comment>
<feature type="region of interest" description="Disordered" evidence="2">
    <location>
        <begin position="1"/>
        <end position="24"/>
    </location>
</feature>
<keyword evidence="4" id="KW-0808">Transferase</keyword>
<comment type="caution">
    <text evidence="4">The sequence shown here is derived from an EMBL/GenBank/DDBJ whole genome shotgun (WGS) entry which is preliminary data.</text>
</comment>
<dbReference type="Pfam" id="PF00535">
    <property type="entry name" value="Glycos_transf_2"/>
    <property type="match status" value="1"/>
</dbReference>
<feature type="domain" description="Glycosyltransferase 2-like" evidence="3">
    <location>
        <begin position="46"/>
        <end position="204"/>
    </location>
</feature>
<sequence length="289" mass="31523">MTSNIERASSSPSDDTASRPAAGPCCRLRTASRGACAERPRPRKLSIVIPALNERVNMPRVLATIPYSGLASLGCELEVIVVDNASTDGTGEVAAALGARVIVQPVRGYGHAYHAGFAAATGDVIATGDADCTYPFDHLPGLLGTMADRQLDFLSTNRLGPENREAMKPSHRIGNRVLTLISRFFFRSPFRDSQSGMWVFRRHVWQHLDIRSGGMPFSQEIKNDAYVRGFRCGETPIEYRIRGGDVKLHAVRDGLRNLSQLAAHRARTVRGPAYVLCTDEAQCVLAMAD</sequence>
<dbReference type="EMBL" id="JACGZW010000012">
    <property type="protein sequence ID" value="MBB1158005.1"/>
    <property type="molecule type" value="Genomic_DNA"/>
</dbReference>